<organism evidence="1 2">
    <name type="scientific">Parelaphostrongylus tenuis</name>
    <name type="common">Meningeal worm</name>
    <dbReference type="NCBI Taxonomy" id="148309"/>
    <lineage>
        <taxon>Eukaryota</taxon>
        <taxon>Metazoa</taxon>
        <taxon>Ecdysozoa</taxon>
        <taxon>Nematoda</taxon>
        <taxon>Chromadorea</taxon>
        <taxon>Rhabditida</taxon>
        <taxon>Rhabditina</taxon>
        <taxon>Rhabditomorpha</taxon>
        <taxon>Strongyloidea</taxon>
        <taxon>Metastrongylidae</taxon>
        <taxon>Parelaphostrongylus</taxon>
    </lineage>
</organism>
<protein>
    <submittedName>
        <fullName evidence="1">Uncharacterized protein</fullName>
    </submittedName>
</protein>
<comment type="caution">
    <text evidence="1">The sequence shown here is derived from an EMBL/GenBank/DDBJ whole genome shotgun (WGS) entry which is preliminary data.</text>
</comment>
<accession>A0AAD5MTZ3</accession>
<proteinExistence type="predicted"/>
<reference evidence="1" key="1">
    <citation type="submission" date="2021-06" db="EMBL/GenBank/DDBJ databases">
        <title>Parelaphostrongylus tenuis whole genome reference sequence.</title>
        <authorList>
            <person name="Garwood T.J."/>
            <person name="Larsen P.A."/>
            <person name="Fountain-Jones N.M."/>
            <person name="Garbe J.R."/>
            <person name="Macchietto M.G."/>
            <person name="Kania S.A."/>
            <person name="Gerhold R.W."/>
            <person name="Richards J.E."/>
            <person name="Wolf T.M."/>
        </authorList>
    </citation>
    <scope>NUCLEOTIDE SEQUENCE</scope>
    <source>
        <strain evidence="1">MNPRO001-30</strain>
        <tissue evidence="1">Meninges</tissue>
    </source>
</reference>
<evidence type="ECO:0000313" key="2">
    <source>
        <dbReference type="Proteomes" id="UP001196413"/>
    </source>
</evidence>
<sequence length="93" mass="10689">MDDGLESQHCVWADTSADLSVSHWFKHFNEDDTSSQIQPHFNLSIISDEDALHHGLKVHPDGGNSDLEQTLEYIRSIIVRYLDEMGYRKVMSQ</sequence>
<dbReference type="AlphaFoldDB" id="A0AAD5MTZ3"/>
<dbReference type="Proteomes" id="UP001196413">
    <property type="component" value="Unassembled WGS sequence"/>
</dbReference>
<gene>
    <name evidence="1" type="ORF">KIN20_022384</name>
</gene>
<evidence type="ECO:0000313" key="1">
    <source>
        <dbReference type="EMBL" id="KAJ1362723.1"/>
    </source>
</evidence>
<keyword evidence="2" id="KW-1185">Reference proteome</keyword>
<dbReference type="EMBL" id="JAHQIW010004523">
    <property type="protein sequence ID" value="KAJ1362723.1"/>
    <property type="molecule type" value="Genomic_DNA"/>
</dbReference>
<name>A0AAD5MTZ3_PARTN</name>